<dbReference type="Proteomes" id="UP000800035">
    <property type="component" value="Unassembled WGS sequence"/>
</dbReference>
<feature type="region of interest" description="Disordered" evidence="1">
    <location>
        <begin position="188"/>
        <end position="209"/>
    </location>
</feature>
<proteinExistence type="predicted"/>
<name>A0A6A5U5M3_9PLEO</name>
<dbReference type="AlphaFoldDB" id="A0A6A5U5M3"/>
<evidence type="ECO:0000256" key="1">
    <source>
        <dbReference type="SAM" id="MobiDB-lite"/>
    </source>
</evidence>
<keyword evidence="3" id="KW-1185">Reference proteome</keyword>
<evidence type="ECO:0000313" key="2">
    <source>
        <dbReference type="EMBL" id="KAF1959259.1"/>
    </source>
</evidence>
<organism evidence="2 3">
    <name type="scientific">Byssothecium circinans</name>
    <dbReference type="NCBI Taxonomy" id="147558"/>
    <lineage>
        <taxon>Eukaryota</taxon>
        <taxon>Fungi</taxon>
        <taxon>Dikarya</taxon>
        <taxon>Ascomycota</taxon>
        <taxon>Pezizomycotina</taxon>
        <taxon>Dothideomycetes</taxon>
        <taxon>Pleosporomycetidae</taxon>
        <taxon>Pleosporales</taxon>
        <taxon>Massarineae</taxon>
        <taxon>Massarinaceae</taxon>
        <taxon>Byssothecium</taxon>
    </lineage>
</organism>
<sequence length="325" mass="36425">MNDDKVASITSAHISHTSALTVHKYLVTIYQSLALALEFLRGFKDADWSLPEPIAPLPNAKSRLRFAPQPSQIDQDIIVARHLALTATLRKLVGLECYPKDGVAWAELKMLQEEAQGISEWFTKNHGLEVEIEEGRERLEEMKELEAVWDWYVEVFEPAVFGLIEVLREALCDDMRWKTVGREKPLPSLPINPDVSQNRDAPSVFPRADLSRPPSWRARFTGAHCSPAPIHRASCATTACTSTVRPMLKALLSRRTHDHARRSVSDDQLHLTASKSGSEAHADTHQNVRGGIGLRHHRSAEDEGYDSRSFLARLERAEGSNDVDS</sequence>
<evidence type="ECO:0000313" key="3">
    <source>
        <dbReference type="Proteomes" id="UP000800035"/>
    </source>
</evidence>
<protein>
    <submittedName>
        <fullName evidence="2">Uncharacterized protein</fullName>
    </submittedName>
</protein>
<dbReference type="EMBL" id="ML976985">
    <property type="protein sequence ID" value="KAF1959259.1"/>
    <property type="molecule type" value="Genomic_DNA"/>
</dbReference>
<accession>A0A6A5U5M3</accession>
<dbReference type="OrthoDB" id="10559940at2759"/>
<reference evidence="2" key="1">
    <citation type="journal article" date="2020" name="Stud. Mycol.">
        <title>101 Dothideomycetes genomes: a test case for predicting lifestyles and emergence of pathogens.</title>
        <authorList>
            <person name="Haridas S."/>
            <person name="Albert R."/>
            <person name="Binder M."/>
            <person name="Bloem J."/>
            <person name="Labutti K."/>
            <person name="Salamov A."/>
            <person name="Andreopoulos B."/>
            <person name="Baker S."/>
            <person name="Barry K."/>
            <person name="Bills G."/>
            <person name="Bluhm B."/>
            <person name="Cannon C."/>
            <person name="Castanera R."/>
            <person name="Culley D."/>
            <person name="Daum C."/>
            <person name="Ezra D."/>
            <person name="Gonzalez J."/>
            <person name="Henrissat B."/>
            <person name="Kuo A."/>
            <person name="Liang C."/>
            <person name="Lipzen A."/>
            <person name="Lutzoni F."/>
            <person name="Magnuson J."/>
            <person name="Mondo S."/>
            <person name="Nolan M."/>
            <person name="Ohm R."/>
            <person name="Pangilinan J."/>
            <person name="Park H.-J."/>
            <person name="Ramirez L."/>
            <person name="Alfaro M."/>
            <person name="Sun H."/>
            <person name="Tritt A."/>
            <person name="Yoshinaga Y."/>
            <person name="Zwiers L.-H."/>
            <person name="Turgeon B."/>
            <person name="Goodwin S."/>
            <person name="Spatafora J."/>
            <person name="Crous P."/>
            <person name="Grigoriev I."/>
        </authorList>
    </citation>
    <scope>NUCLEOTIDE SEQUENCE</scope>
    <source>
        <strain evidence="2">CBS 675.92</strain>
    </source>
</reference>
<feature type="region of interest" description="Disordered" evidence="1">
    <location>
        <begin position="255"/>
        <end position="325"/>
    </location>
</feature>
<gene>
    <name evidence="2" type="ORF">CC80DRAFT_533443</name>
</gene>